<dbReference type="SUPFAM" id="SSF52490">
    <property type="entry name" value="Tubulin nucleotide-binding domain-like"/>
    <property type="match status" value="1"/>
</dbReference>
<keyword evidence="4" id="KW-1185">Reference proteome</keyword>
<feature type="compositionally biased region" description="Basic and acidic residues" evidence="2">
    <location>
        <begin position="397"/>
        <end position="414"/>
    </location>
</feature>
<evidence type="ECO:0000256" key="2">
    <source>
        <dbReference type="SAM" id="MobiDB-lite"/>
    </source>
</evidence>
<dbReference type="GO" id="GO:0005829">
    <property type="term" value="C:cytosol"/>
    <property type="evidence" value="ECO:0007669"/>
    <property type="project" value="TreeGrafter"/>
</dbReference>
<feature type="region of interest" description="Disordered" evidence="2">
    <location>
        <begin position="397"/>
        <end position="421"/>
    </location>
</feature>
<accession>A0AAV8T2L4</accession>
<dbReference type="PANTHER" id="PTHR43215:SF15">
    <property type="entry name" value="PROTEIN ACCUMULATION AND REPLICATION OF CHLOROPLASTS 3, CHLOROPLASTIC"/>
    <property type="match status" value="1"/>
</dbReference>
<dbReference type="Gene3D" id="2.20.110.10">
    <property type="entry name" value="Histone H3 K4-specific methyltransferase SET7/9 N-terminal domain"/>
    <property type="match status" value="2"/>
</dbReference>
<protein>
    <recommendedName>
        <fullName evidence="5">Protein ACCUMULATION AND REPLICATION OF CHLOROPLASTS 3</fullName>
    </recommendedName>
</protein>
<organism evidence="3 4">
    <name type="scientific">Erythroxylum novogranatense</name>
    <dbReference type="NCBI Taxonomy" id="1862640"/>
    <lineage>
        <taxon>Eukaryota</taxon>
        <taxon>Viridiplantae</taxon>
        <taxon>Streptophyta</taxon>
        <taxon>Embryophyta</taxon>
        <taxon>Tracheophyta</taxon>
        <taxon>Spermatophyta</taxon>
        <taxon>Magnoliopsida</taxon>
        <taxon>eudicotyledons</taxon>
        <taxon>Gunneridae</taxon>
        <taxon>Pentapetalae</taxon>
        <taxon>rosids</taxon>
        <taxon>fabids</taxon>
        <taxon>Malpighiales</taxon>
        <taxon>Erythroxylaceae</taxon>
        <taxon>Erythroxylum</taxon>
    </lineage>
</organism>
<dbReference type="Gene3D" id="3.40.50.1440">
    <property type="entry name" value="Tubulin/FtsZ, GTPase domain"/>
    <property type="match status" value="1"/>
</dbReference>
<gene>
    <name evidence="3" type="ORF">K2173_015170</name>
</gene>
<dbReference type="AlphaFoldDB" id="A0AAV8T2L4"/>
<proteinExistence type="predicted"/>
<dbReference type="Pfam" id="PF02493">
    <property type="entry name" value="MORN"/>
    <property type="match status" value="4"/>
</dbReference>
<evidence type="ECO:0000313" key="4">
    <source>
        <dbReference type="Proteomes" id="UP001159364"/>
    </source>
</evidence>
<evidence type="ECO:0000313" key="3">
    <source>
        <dbReference type="EMBL" id="KAJ8760503.1"/>
    </source>
</evidence>
<reference evidence="3 4" key="1">
    <citation type="submission" date="2021-09" db="EMBL/GenBank/DDBJ databases">
        <title>Genomic insights and catalytic innovation underlie evolution of tropane alkaloids biosynthesis.</title>
        <authorList>
            <person name="Wang Y.-J."/>
            <person name="Tian T."/>
            <person name="Huang J.-P."/>
            <person name="Huang S.-X."/>
        </authorList>
    </citation>
    <scope>NUCLEOTIDE SEQUENCE [LARGE SCALE GENOMIC DNA]</scope>
    <source>
        <strain evidence="3">KIB-2018</strain>
        <tissue evidence="3">Leaf</tissue>
    </source>
</reference>
<keyword evidence="1" id="KW-0677">Repeat</keyword>
<dbReference type="GO" id="GO:0009707">
    <property type="term" value="C:chloroplast outer membrane"/>
    <property type="evidence" value="ECO:0007669"/>
    <property type="project" value="TreeGrafter"/>
</dbReference>
<dbReference type="SUPFAM" id="SSF82185">
    <property type="entry name" value="Histone H3 K4-specific methyltransferase SET7/9 N-terminal domain"/>
    <property type="match status" value="1"/>
</dbReference>
<dbReference type="PANTHER" id="PTHR43215">
    <property type="entry name" value="RADIAL SPOKE HEAD 1 HOMOLOG"/>
    <property type="match status" value="1"/>
</dbReference>
<dbReference type="SMART" id="SM00698">
    <property type="entry name" value="MORN"/>
    <property type="match status" value="4"/>
</dbReference>
<dbReference type="InterPro" id="IPR036525">
    <property type="entry name" value="Tubulin/FtsZ_GTPase_sf"/>
</dbReference>
<sequence length="782" mass="86538">MAHAVGLLPPVNLRFQSVSLWPLSIRNSNSSCAISKYNRCVRTKHTLVDGVVKAEISRNSSSSSNGSVSEFVEVIGIGSRKDSIFRFCLDSPFQLSSSVRCWNIIHAKDAGNVLLQEKVLGKDQNPTSTGAEQFLQSCSNAVILVASIGYGLDHDIAIDILKTIRSRNGFVVAILLKPFSFEGQRRQVEVKDLVAKLQDLTNFCIDIDLDTLLKKDLVTLDEALKTANRAVFLAINAISVLLSDIHQKQIYVHSDPTELKVSEITKILGSYKEVNIAFGAGDNVRSSILQALFDCPFICTGLEDLNGIVICIISSSGLMDNDVLASLHTFRQTANYSGHLIISAAYEPNLGSNMLVTTLLILSSAEQETRQVSNILSSLAHHFPFIYKLLRRHQKHSSESYKNDGNNTEKDARPSEMASSTDFCSKEKIAVENTTKTVVEHTSETNVISSSDFSDHCILRNTIGSTEVSDGCMLDTVDDASCSYDPIAEAPPIQREPLNSWNLGPGYQIAQKWAKEMAEANAKLDNLSIFTLPVGVRPPDEPKDSLNISYSTEFTSPKTDDSVKEQALVDSSISSWGALTEASILAMKDFYSNASTQLKSRKADVPKKQGVLSIRAASMLEGERDSPKKWSPLMEMQYRGGIYKGRCQGGLPEGKGRLILADGSIYDGLWHYGNRSGAGTFYFNNGDVFQGSWRDDVMHGKGWFYFHKGDRWFANFWKGKANGESHFYSKCGDVFFGQFEDGWRHGHFLCIDVDGMRCIEVWDKGMLLSRKQLDTYPVEGTI</sequence>
<evidence type="ECO:0008006" key="5">
    <source>
        <dbReference type="Google" id="ProtNLM"/>
    </source>
</evidence>
<evidence type="ECO:0000256" key="1">
    <source>
        <dbReference type="ARBA" id="ARBA00022737"/>
    </source>
</evidence>
<name>A0AAV8T2L4_9ROSI</name>
<dbReference type="Proteomes" id="UP001159364">
    <property type="component" value="Linkage Group LG07"/>
</dbReference>
<dbReference type="EMBL" id="JAIWQS010000007">
    <property type="protein sequence ID" value="KAJ8760503.1"/>
    <property type="molecule type" value="Genomic_DNA"/>
</dbReference>
<comment type="caution">
    <text evidence="3">The sequence shown here is derived from an EMBL/GenBank/DDBJ whole genome shotgun (WGS) entry which is preliminary data.</text>
</comment>
<dbReference type="InterPro" id="IPR003409">
    <property type="entry name" value="MORN"/>
</dbReference>
<dbReference type="GO" id="GO:0010020">
    <property type="term" value="P:chloroplast fission"/>
    <property type="evidence" value="ECO:0007669"/>
    <property type="project" value="TreeGrafter"/>
</dbReference>